<name>A0A0J8TLP7_COCIT</name>
<dbReference type="Proteomes" id="UP000054559">
    <property type="component" value="Unassembled WGS sequence"/>
</dbReference>
<reference evidence="2" key="1">
    <citation type="journal article" date="2010" name="Genome Res.">
        <title>Population genomic sequencing of Coccidioides fungi reveals recent hybridization and transposon control.</title>
        <authorList>
            <person name="Neafsey D.E."/>
            <person name="Barker B.M."/>
            <person name="Sharpton T.J."/>
            <person name="Stajich J.E."/>
            <person name="Park D.J."/>
            <person name="Whiston E."/>
            <person name="Hung C.-Y."/>
            <person name="McMahan C."/>
            <person name="White J."/>
            <person name="Sykes S."/>
            <person name="Heiman D."/>
            <person name="Young S."/>
            <person name="Zeng Q."/>
            <person name="Abouelleil A."/>
            <person name="Aftuck L."/>
            <person name="Bessette D."/>
            <person name="Brown A."/>
            <person name="FitzGerald M."/>
            <person name="Lui A."/>
            <person name="Macdonald J.P."/>
            <person name="Priest M."/>
            <person name="Orbach M.J."/>
            <person name="Galgiani J.N."/>
            <person name="Kirkland T.N."/>
            <person name="Cole G.T."/>
            <person name="Birren B.W."/>
            <person name="Henn M.R."/>
            <person name="Taylor J.W."/>
            <person name="Rounsley S.D."/>
        </authorList>
    </citation>
    <scope>NUCLEOTIDE SEQUENCE [LARGE SCALE GENOMIC DNA]</scope>
    <source>
        <strain evidence="2">RMSCC 3703</strain>
    </source>
</reference>
<evidence type="ECO:0000313" key="1">
    <source>
        <dbReference type="EMBL" id="KMU74567.1"/>
    </source>
</evidence>
<protein>
    <submittedName>
        <fullName evidence="1">Uncharacterized protein</fullName>
    </submittedName>
</protein>
<accession>A0A0J8TLP7</accession>
<sequence length="77" mass="8617">MSFKLEYAEGVGWFNEELQSHQLINAAGEMQLFKVGRRFPAGRAADQSATTKNRARKQPSFSAVIAVDSFSRSTDYN</sequence>
<proteinExistence type="predicted"/>
<evidence type="ECO:0000313" key="2">
    <source>
        <dbReference type="Proteomes" id="UP000054559"/>
    </source>
</evidence>
<dbReference type="EMBL" id="DS268136">
    <property type="protein sequence ID" value="KMU74567.1"/>
    <property type="molecule type" value="Genomic_DNA"/>
</dbReference>
<dbReference type="AlphaFoldDB" id="A0A0J8TLP7"/>
<organism evidence="1 2">
    <name type="scientific">Coccidioides immitis RMSCC 3703</name>
    <dbReference type="NCBI Taxonomy" id="454286"/>
    <lineage>
        <taxon>Eukaryota</taxon>
        <taxon>Fungi</taxon>
        <taxon>Dikarya</taxon>
        <taxon>Ascomycota</taxon>
        <taxon>Pezizomycotina</taxon>
        <taxon>Eurotiomycetes</taxon>
        <taxon>Eurotiomycetidae</taxon>
        <taxon>Onygenales</taxon>
        <taxon>Onygenaceae</taxon>
        <taxon>Coccidioides</taxon>
    </lineage>
</organism>
<gene>
    <name evidence="1" type="ORF">CISG_04274</name>
</gene>